<gene>
    <name evidence="5" type="primary">sltY</name>
    <name evidence="5" type="ORF">O970_00370</name>
</gene>
<dbReference type="GO" id="GO:0016020">
    <property type="term" value="C:membrane"/>
    <property type="evidence" value="ECO:0007669"/>
    <property type="project" value="InterPro"/>
</dbReference>
<feature type="domain" description="Lytic transglycosylase superhelical linker" evidence="4">
    <location>
        <begin position="412"/>
        <end position="477"/>
    </location>
</feature>
<dbReference type="EC" id="4.2.2.-" evidence="5"/>
<dbReference type="InterPro" id="IPR008939">
    <property type="entry name" value="Lytic_TGlycosylase_superhlx_U"/>
</dbReference>
<dbReference type="NCBIfam" id="NF008631">
    <property type="entry name" value="PRK11619.1"/>
    <property type="match status" value="1"/>
</dbReference>
<dbReference type="PROSITE" id="PS00922">
    <property type="entry name" value="TRANSGLYCOSYLASE"/>
    <property type="match status" value="1"/>
</dbReference>
<dbReference type="InterPro" id="IPR008258">
    <property type="entry name" value="Transglycosylase_SLT_dom_1"/>
</dbReference>
<protein>
    <submittedName>
        <fullName evidence="5">Murein transglycosylase</fullName>
        <ecNumber evidence="5">4.2.2.-</ecNumber>
    </submittedName>
</protein>
<evidence type="ECO:0000256" key="2">
    <source>
        <dbReference type="ARBA" id="ARBA00022729"/>
    </source>
</evidence>
<dbReference type="SUPFAM" id="SSF48435">
    <property type="entry name" value="Bacterial muramidases"/>
    <property type="match status" value="1"/>
</dbReference>
<reference evidence="5 6" key="1">
    <citation type="journal article" date="2014" name="Appl. Environ. Microbiol.">
        <title>Genomic features of a bumble bee symbiont reflect its host environment.</title>
        <authorList>
            <person name="Martinson V.G."/>
            <person name="Magoc T."/>
            <person name="Koch H."/>
            <person name="Salzberg S.L."/>
            <person name="Moran N.A."/>
        </authorList>
    </citation>
    <scope>NUCLEOTIDE SEQUENCE [LARGE SCALE GENOMIC DNA]</scope>
    <source>
        <strain evidence="5 6">Bimp</strain>
    </source>
</reference>
<evidence type="ECO:0000313" key="5">
    <source>
        <dbReference type="EMBL" id="TEA28191.1"/>
    </source>
</evidence>
<accession>A0AB94IFA3</accession>
<evidence type="ECO:0000256" key="1">
    <source>
        <dbReference type="ARBA" id="ARBA00007734"/>
    </source>
</evidence>
<dbReference type="SUPFAM" id="SSF53955">
    <property type="entry name" value="Lysozyme-like"/>
    <property type="match status" value="1"/>
</dbReference>
<dbReference type="Pfam" id="PF14718">
    <property type="entry name" value="SLT_L"/>
    <property type="match status" value="1"/>
</dbReference>
<dbReference type="PANTHER" id="PTHR37423:SF5">
    <property type="entry name" value="SOLUBLE LYTIC MUREIN TRANSGLYCOSYLASE"/>
    <property type="match status" value="1"/>
</dbReference>
<feature type="domain" description="Transglycosylase SLT" evidence="3">
    <location>
        <begin position="489"/>
        <end position="603"/>
    </location>
</feature>
<dbReference type="RefSeq" id="WP_024495213.1">
    <property type="nucleotide sequence ID" value="NZ_AWGA01000006.1"/>
</dbReference>
<keyword evidence="2" id="KW-0732">Signal</keyword>
<dbReference type="EMBL" id="AWGA01000006">
    <property type="protein sequence ID" value="TEA28191.1"/>
    <property type="molecule type" value="Genomic_DNA"/>
</dbReference>
<dbReference type="GO" id="GO:0004553">
    <property type="term" value="F:hydrolase activity, hydrolyzing O-glycosyl compounds"/>
    <property type="evidence" value="ECO:0007669"/>
    <property type="project" value="InterPro"/>
</dbReference>
<dbReference type="InterPro" id="IPR023346">
    <property type="entry name" value="Lysozyme-like_dom_sf"/>
</dbReference>
<dbReference type="GO" id="GO:0042597">
    <property type="term" value="C:periplasmic space"/>
    <property type="evidence" value="ECO:0007669"/>
    <property type="project" value="InterPro"/>
</dbReference>
<dbReference type="CDD" id="cd13401">
    <property type="entry name" value="Slt70-like"/>
    <property type="match status" value="1"/>
</dbReference>
<dbReference type="GO" id="GO:0008933">
    <property type="term" value="F:peptidoglycan lytic transglycosylase activity"/>
    <property type="evidence" value="ECO:0007669"/>
    <property type="project" value="InterPro"/>
</dbReference>
<proteinExistence type="inferred from homology"/>
<dbReference type="InterPro" id="IPR037061">
    <property type="entry name" value="Lytic_TGlycoase_superhlx_L_sf"/>
</dbReference>
<dbReference type="Gene3D" id="1.10.530.10">
    <property type="match status" value="1"/>
</dbReference>
<comment type="caution">
    <text evidence="5">The sequence shown here is derived from an EMBL/GenBank/DDBJ whole genome shotgun (WGS) entry which is preliminary data.</text>
</comment>
<dbReference type="AlphaFoldDB" id="A0AB94IFA3"/>
<dbReference type="Proteomes" id="UP000506160">
    <property type="component" value="Unassembled WGS sequence"/>
</dbReference>
<comment type="similarity">
    <text evidence="1">Belongs to the transglycosylase Slt family.</text>
</comment>
<keyword evidence="6" id="KW-1185">Reference proteome</keyword>
<dbReference type="InterPro" id="IPR012289">
    <property type="entry name" value="Lytic_TGlycosylase_superhlx_L"/>
</dbReference>
<organism evidence="5 6">
    <name type="scientific">Candidatus Schmidhempelia bombi str. Bimp</name>
    <dbReference type="NCBI Taxonomy" id="1387197"/>
    <lineage>
        <taxon>Bacteria</taxon>
        <taxon>Pseudomonadati</taxon>
        <taxon>Pseudomonadota</taxon>
        <taxon>Gammaproteobacteria</taxon>
        <taxon>Orbales</taxon>
        <taxon>Orbaceae</taxon>
        <taxon>Candidatus Schmidhempelia</taxon>
    </lineage>
</organism>
<dbReference type="Gene3D" id="1.10.1240.20">
    <property type="entry name" value="Lytic transglycosylase, superhelical linker domain"/>
    <property type="match status" value="1"/>
</dbReference>
<dbReference type="Gene3D" id="1.25.20.10">
    <property type="entry name" value="Bacterial muramidases"/>
    <property type="match status" value="1"/>
</dbReference>
<dbReference type="Pfam" id="PF01464">
    <property type="entry name" value="SLT"/>
    <property type="match status" value="1"/>
</dbReference>
<dbReference type="PANTHER" id="PTHR37423">
    <property type="entry name" value="SOLUBLE LYTIC MUREIN TRANSGLYCOSYLASE-RELATED"/>
    <property type="match status" value="1"/>
</dbReference>
<evidence type="ECO:0000313" key="6">
    <source>
        <dbReference type="Proteomes" id="UP000506160"/>
    </source>
</evidence>
<sequence>MWKFIVRYTVLLAVITINITNSYASSLTQQRKDYQLWQTNGKKGDNNSQQKRLDQLKNYPLYPYALFDYLTANISSVSTDQITDFVKSYYDTPLANDLKRQYIKYLNDNQQWSTLISFPRDSSTQSNCYYHYALYQLGHKQQALASVASIWLTGNELPSACDALFKVWDKEHGRTENLILLRIELALKANNIKLVRYLTNLLPDTYKTTRSALLAVLNDPKQLVAFSDKIAYSHFTQSVVVNSFGRLARRDPKYAKKVLSTLATQQHLTTEQHNQLKRDIAWQWFTASATKEDIQWRDQIIAKQGSTALIEKRIRLAIRDQDDHQVLHWIHLLPKDSQDKDEWRYWEAKILKKQGYVKQANSILNALIKERGFYAMLSAQNLNKPYHYNLNYTVIAQKSLEEEYNLLMQRYKQQPTIQRIIELRYWGNYQQASREWRNYLSQPNNSTKLAELARYAYLQNWGEYSVQATISGKLWNNWVERFPAVHIDTFKQALNDKTIPISYSLAIARQESALAPTVSSPAGARGLMQLMPATAKETARKITDFSYQSPNQLYEPETNILLGTYYLDSVYQQFNHNRILSSAAYNAGPGRVKRWLTESNSQLDAISFIETIPYTETRNYVKNVLVYDYIYQLVLKQKPKGLFTAEELNYAY</sequence>
<dbReference type="GO" id="GO:0000270">
    <property type="term" value="P:peptidoglycan metabolic process"/>
    <property type="evidence" value="ECO:0007669"/>
    <property type="project" value="InterPro"/>
</dbReference>
<evidence type="ECO:0000259" key="3">
    <source>
        <dbReference type="Pfam" id="PF01464"/>
    </source>
</evidence>
<name>A0AB94IFA3_9GAMM</name>
<dbReference type="InterPro" id="IPR000189">
    <property type="entry name" value="Transglyc_AS"/>
</dbReference>
<keyword evidence="5" id="KW-0456">Lyase</keyword>
<dbReference type="Pfam" id="PF00760">
    <property type="entry name" value="Cucumo_coat"/>
    <property type="match status" value="1"/>
</dbReference>
<evidence type="ECO:0000259" key="4">
    <source>
        <dbReference type="Pfam" id="PF14718"/>
    </source>
</evidence>